<dbReference type="GO" id="GO:0005840">
    <property type="term" value="C:ribosome"/>
    <property type="evidence" value="ECO:0007669"/>
    <property type="project" value="UniProtKB-KW"/>
</dbReference>
<accession>A0A9Q4GI92</accession>
<sequence>MEERVITVPLREPKQAPKRERADKAVNYVREELASQFRTDEEDVNLDESINESIWERGRKKIPSKIRVRAAKFDDGVVEAETAE</sequence>
<dbReference type="EMBL" id="RKLV01000002">
    <property type="protein sequence ID" value="MCX2818076.1"/>
    <property type="molecule type" value="Genomic_DNA"/>
</dbReference>
<evidence type="ECO:0000256" key="1">
    <source>
        <dbReference type="ARBA" id="ARBA00010808"/>
    </source>
</evidence>
<keyword evidence="3 5" id="KW-0687">Ribonucleoprotein</keyword>
<evidence type="ECO:0000313" key="8">
    <source>
        <dbReference type="Proteomes" id="UP001149411"/>
    </source>
</evidence>
<dbReference type="AlphaFoldDB" id="A0A9Q4GI92"/>
<keyword evidence="2 5" id="KW-0689">Ribosomal protein</keyword>
<dbReference type="Gene3D" id="3.10.440.10">
    <property type="match status" value="1"/>
</dbReference>
<evidence type="ECO:0000256" key="5">
    <source>
        <dbReference type="HAMAP-Rule" id="MF_00410"/>
    </source>
</evidence>
<protein>
    <recommendedName>
        <fullName evidence="4 5">Large ribosomal subunit protein eL31</fullName>
    </recommendedName>
</protein>
<dbReference type="NCBIfam" id="NF002258">
    <property type="entry name" value="PRK01192.1-1"/>
    <property type="match status" value="1"/>
</dbReference>
<keyword evidence="8" id="KW-1185">Reference proteome</keyword>
<evidence type="ECO:0000313" key="7">
    <source>
        <dbReference type="EMBL" id="MCX2818076.1"/>
    </source>
</evidence>
<evidence type="ECO:0000256" key="2">
    <source>
        <dbReference type="ARBA" id="ARBA00022980"/>
    </source>
</evidence>
<dbReference type="Pfam" id="PF01198">
    <property type="entry name" value="Ribosomal_L31e"/>
    <property type="match status" value="1"/>
</dbReference>
<dbReference type="GO" id="GO:0006412">
    <property type="term" value="P:translation"/>
    <property type="evidence" value="ECO:0007669"/>
    <property type="project" value="UniProtKB-UniRule"/>
</dbReference>
<dbReference type="GO" id="GO:0003735">
    <property type="term" value="F:structural constituent of ribosome"/>
    <property type="evidence" value="ECO:0007669"/>
    <property type="project" value="InterPro"/>
</dbReference>
<dbReference type="HAMAP" id="MF_00410">
    <property type="entry name" value="Ribosomal_eL31"/>
    <property type="match status" value="1"/>
</dbReference>
<name>A0A9Q4GI92_9EURY</name>
<dbReference type="RefSeq" id="WP_266085715.1">
    <property type="nucleotide sequence ID" value="NZ_RKLV01000002.1"/>
</dbReference>
<feature type="region of interest" description="Disordered" evidence="6">
    <location>
        <begin position="1"/>
        <end position="22"/>
    </location>
</feature>
<comment type="similarity">
    <text evidence="1 5">Belongs to the eukaryotic ribosomal protein eL31 family.</text>
</comment>
<dbReference type="SMART" id="SM01380">
    <property type="entry name" value="Ribosomal_L31e"/>
    <property type="match status" value="1"/>
</dbReference>
<dbReference type="InterPro" id="IPR023621">
    <property type="entry name" value="Ribosomal_eL31_dom_sf"/>
</dbReference>
<evidence type="ECO:0000256" key="4">
    <source>
        <dbReference type="ARBA" id="ARBA00035230"/>
    </source>
</evidence>
<evidence type="ECO:0000256" key="3">
    <source>
        <dbReference type="ARBA" id="ARBA00023274"/>
    </source>
</evidence>
<comment type="caution">
    <text evidence="7">The sequence shown here is derived from an EMBL/GenBank/DDBJ whole genome shotgun (WGS) entry which is preliminary data.</text>
</comment>
<dbReference type="InterPro" id="IPR000054">
    <property type="entry name" value="Ribosomal_eL31"/>
</dbReference>
<evidence type="ECO:0000256" key="6">
    <source>
        <dbReference type="SAM" id="MobiDB-lite"/>
    </source>
</evidence>
<gene>
    <name evidence="5" type="primary">rpl31e</name>
    <name evidence="7" type="ORF">EGH25_01740</name>
</gene>
<reference evidence="7" key="1">
    <citation type="submission" date="2022-09" db="EMBL/GenBank/DDBJ databases">
        <title>Haloadaptaus new haloarchaeum isolated from saline soil.</title>
        <authorList>
            <person name="Duran-Viseras A."/>
            <person name="Sanchez-Porro C."/>
            <person name="Ventosa A."/>
        </authorList>
    </citation>
    <scope>NUCLEOTIDE SEQUENCE</scope>
    <source>
        <strain evidence="7">F3-133</strain>
    </source>
</reference>
<proteinExistence type="inferred from homology"/>
<organism evidence="7 8">
    <name type="scientific">Halorutilus salinus</name>
    <dbReference type="NCBI Taxonomy" id="2487751"/>
    <lineage>
        <taxon>Archaea</taxon>
        <taxon>Methanobacteriati</taxon>
        <taxon>Methanobacteriota</taxon>
        <taxon>Stenosarchaea group</taxon>
        <taxon>Halobacteria</taxon>
        <taxon>Halorutilales</taxon>
        <taxon>Halorutilaceae</taxon>
        <taxon>Halorutilus</taxon>
    </lineage>
</organism>
<dbReference type="Proteomes" id="UP001149411">
    <property type="component" value="Unassembled WGS sequence"/>
</dbReference>
<dbReference type="GO" id="GO:1990904">
    <property type="term" value="C:ribonucleoprotein complex"/>
    <property type="evidence" value="ECO:0007669"/>
    <property type="project" value="UniProtKB-KW"/>
</dbReference>
<dbReference type="SUPFAM" id="SSF54575">
    <property type="entry name" value="Ribosomal protein L31e"/>
    <property type="match status" value="1"/>
</dbReference>